<evidence type="ECO:0008006" key="4">
    <source>
        <dbReference type="Google" id="ProtNLM"/>
    </source>
</evidence>
<keyword evidence="1" id="KW-0472">Membrane</keyword>
<feature type="transmembrane region" description="Helical" evidence="1">
    <location>
        <begin position="242"/>
        <end position="259"/>
    </location>
</feature>
<keyword evidence="1" id="KW-1133">Transmembrane helix</keyword>
<evidence type="ECO:0000313" key="2">
    <source>
        <dbReference type="EMBL" id="MCY0387196.1"/>
    </source>
</evidence>
<dbReference type="RefSeq" id="WP_267846956.1">
    <property type="nucleotide sequence ID" value="NZ_JAPMXC010000001.1"/>
</dbReference>
<name>A0ABT3ZKZ7_9BURK</name>
<sequence>MAKVPTGRPTREPPAPPVNRQWLEIASYVMTAAALALVLLLNLLPGLLAGLLVYQLVNALAPRLARRLTGRRARWIALAVLSGLIVAALTALTLLGMAHFKADAGTMPRLLDKAMEIVDQARDHLPDWADQYLPDDIDDIRDAVSTWLHAHTAMLQLAGREAARTVAHILIGMVLGAIVAVDASDPGYRRPLAALLVLRFTRVADAFRRIVFAQVKISLINTLFTGLFLLFFLPLFHNRLPLSKTLVLVTFVVGLLPVVGNLISNALIIIVALSVGLPVTIAAIVFLVVIHKFEYFLNARIVGGEIESKSWELLLAMLVMEAAFGLPGVVSAPIYYAYAKRELRIKQLV</sequence>
<keyword evidence="3" id="KW-1185">Reference proteome</keyword>
<dbReference type="EMBL" id="JAPMXC010000001">
    <property type="protein sequence ID" value="MCY0387196.1"/>
    <property type="molecule type" value="Genomic_DNA"/>
</dbReference>
<feature type="transmembrane region" description="Helical" evidence="1">
    <location>
        <begin position="25"/>
        <end position="54"/>
    </location>
</feature>
<accession>A0ABT3ZKZ7</accession>
<feature type="transmembrane region" description="Helical" evidence="1">
    <location>
        <begin position="313"/>
        <end position="338"/>
    </location>
</feature>
<evidence type="ECO:0000313" key="3">
    <source>
        <dbReference type="Proteomes" id="UP001082899"/>
    </source>
</evidence>
<protein>
    <recommendedName>
        <fullName evidence="4">AI-2E family transporter</fullName>
    </recommendedName>
</protein>
<gene>
    <name evidence="2" type="ORF">OVY01_08115</name>
</gene>
<evidence type="ECO:0000256" key="1">
    <source>
        <dbReference type="SAM" id="Phobius"/>
    </source>
</evidence>
<feature type="transmembrane region" description="Helical" evidence="1">
    <location>
        <begin position="75"/>
        <end position="100"/>
    </location>
</feature>
<feature type="transmembrane region" description="Helical" evidence="1">
    <location>
        <begin position="266"/>
        <end position="293"/>
    </location>
</feature>
<reference evidence="2" key="1">
    <citation type="submission" date="2022-11" db="EMBL/GenBank/DDBJ databases">
        <title>Robbsia betulipollinis sp. nov., isolated from pollen of birch (Betula pendula).</title>
        <authorList>
            <person name="Shi H."/>
            <person name="Ambika Manirajan B."/>
            <person name="Ratering S."/>
            <person name="Geissler-Plaum R."/>
            <person name="Schnell S."/>
        </authorList>
    </citation>
    <scope>NUCLEOTIDE SEQUENCE</scope>
    <source>
        <strain evidence="2">Bb-Pol-6</strain>
    </source>
</reference>
<comment type="caution">
    <text evidence="2">The sequence shown here is derived from an EMBL/GenBank/DDBJ whole genome shotgun (WGS) entry which is preliminary data.</text>
</comment>
<organism evidence="2 3">
    <name type="scientific">Robbsia betulipollinis</name>
    <dbReference type="NCBI Taxonomy" id="2981849"/>
    <lineage>
        <taxon>Bacteria</taxon>
        <taxon>Pseudomonadati</taxon>
        <taxon>Pseudomonadota</taxon>
        <taxon>Betaproteobacteria</taxon>
        <taxon>Burkholderiales</taxon>
        <taxon>Burkholderiaceae</taxon>
        <taxon>Robbsia</taxon>
    </lineage>
</organism>
<keyword evidence="1" id="KW-0812">Transmembrane</keyword>
<proteinExistence type="predicted"/>
<dbReference type="Proteomes" id="UP001082899">
    <property type="component" value="Unassembled WGS sequence"/>
</dbReference>
<feature type="transmembrane region" description="Helical" evidence="1">
    <location>
        <begin position="162"/>
        <end position="181"/>
    </location>
</feature>
<feature type="transmembrane region" description="Helical" evidence="1">
    <location>
        <begin position="217"/>
        <end position="236"/>
    </location>
</feature>